<keyword evidence="2" id="KW-1185">Reference proteome</keyword>
<name>A0A843UBI2_COLES</name>
<protein>
    <submittedName>
        <fullName evidence="1">Uncharacterized protein</fullName>
    </submittedName>
</protein>
<gene>
    <name evidence="1" type="ORF">Taro_011675</name>
</gene>
<dbReference type="EMBL" id="NMUH01000442">
    <property type="protein sequence ID" value="MQL79234.1"/>
    <property type="molecule type" value="Genomic_DNA"/>
</dbReference>
<comment type="caution">
    <text evidence="1">The sequence shown here is derived from an EMBL/GenBank/DDBJ whole genome shotgun (WGS) entry which is preliminary data.</text>
</comment>
<organism evidence="1 2">
    <name type="scientific">Colocasia esculenta</name>
    <name type="common">Wild taro</name>
    <name type="synonym">Arum esculentum</name>
    <dbReference type="NCBI Taxonomy" id="4460"/>
    <lineage>
        <taxon>Eukaryota</taxon>
        <taxon>Viridiplantae</taxon>
        <taxon>Streptophyta</taxon>
        <taxon>Embryophyta</taxon>
        <taxon>Tracheophyta</taxon>
        <taxon>Spermatophyta</taxon>
        <taxon>Magnoliopsida</taxon>
        <taxon>Liliopsida</taxon>
        <taxon>Araceae</taxon>
        <taxon>Aroideae</taxon>
        <taxon>Colocasieae</taxon>
        <taxon>Colocasia</taxon>
    </lineage>
</organism>
<evidence type="ECO:0000313" key="1">
    <source>
        <dbReference type="EMBL" id="MQL79234.1"/>
    </source>
</evidence>
<reference evidence="1" key="1">
    <citation type="submission" date="2017-07" db="EMBL/GenBank/DDBJ databases">
        <title>Taro Niue Genome Assembly and Annotation.</title>
        <authorList>
            <person name="Atibalentja N."/>
            <person name="Keating K."/>
            <person name="Fields C.J."/>
        </authorList>
    </citation>
    <scope>NUCLEOTIDE SEQUENCE</scope>
    <source>
        <strain evidence="1">Niue_2</strain>
        <tissue evidence="1">Leaf</tissue>
    </source>
</reference>
<dbReference type="AlphaFoldDB" id="A0A843UBI2"/>
<dbReference type="Proteomes" id="UP000652761">
    <property type="component" value="Unassembled WGS sequence"/>
</dbReference>
<proteinExistence type="predicted"/>
<evidence type="ECO:0000313" key="2">
    <source>
        <dbReference type="Proteomes" id="UP000652761"/>
    </source>
</evidence>
<sequence>MERGRRRAVVIRGEHPRLGFLPEKAMKPPVVFRTRQADPSRSGVVLVGLHCSLTYACGATVGPFIRDYETERLTKEHSHVE</sequence>
<accession>A0A843UBI2</accession>